<proteinExistence type="predicted"/>
<organism evidence="3 4">
    <name type="scientific">Azospirillum melinis</name>
    <dbReference type="NCBI Taxonomy" id="328839"/>
    <lineage>
        <taxon>Bacteria</taxon>
        <taxon>Pseudomonadati</taxon>
        <taxon>Pseudomonadota</taxon>
        <taxon>Alphaproteobacteria</taxon>
        <taxon>Rhodospirillales</taxon>
        <taxon>Azospirillaceae</taxon>
        <taxon>Azospirillum</taxon>
    </lineage>
</organism>
<gene>
    <name evidence="3" type="ORF">GBZ48_35675</name>
</gene>
<dbReference type="InterPro" id="IPR026866">
    <property type="entry name" value="CR006_AAA"/>
</dbReference>
<evidence type="ECO:0000256" key="1">
    <source>
        <dbReference type="SAM" id="Coils"/>
    </source>
</evidence>
<evidence type="ECO:0000313" key="3">
    <source>
        <dbReference type="EMBL" id="NUB04534.1"/>
    </source>
</evidence>
<dbReference type="PANTHER" id="PTHR32114:SF2">
    <property type="entry name" value="ABC TRANSPORTER ABCH.3"/>
    <property type="match status" value="1"/>
</dbReference>
<accession>A0ABX2KN27</accession>
<feature type="coiled-coil region" evidence="1">
    <location>
        <begin position="411"/>
        <end position="452"/>
    </location>
</feature>
<dbReference type="PANTHER" id="PTHR32114">
    <property type="entry name" value="ABC TRANSPORTER ABCH.3"/>
    <property type="match status" value="1"/>
</dbReference>
<keyword evidence="4" id="KW-1185">Reference proteome</keyword>
<feature type="domain" description="Protein CR006 P-loop" evidence="2">
    <location>
        <begin position="10"/>
        <end position="714"/>
    </location>
</feature>
<dbReference type="RefSeq" id="WP_174475347.1">
    <property type="nucleotide sequence ID" value="NZ_JAGINN010000042.1"/>
</dbReference>
<evidence type="ECO:0000313" key="4">
    <source>
        <dbReference type="Proteomes" id="UP000605086"/>
    </source>
</evidence>
<reference evidence="3 4" key="1">
    <citation type="submission" date="2019-10" db="EMBL/GenBank/DDBJ databases">
        <title>Genome sequence of Azospirillum melinis.</title>
        <authorList>
            <person name="Ambrosini A."/>
            <person name="Sant'Anna F.H."/>
            <person name="Cassan F.D."/>
            <person name="Souza E.M."/>
            <person name="Passaglia L.M.P."/>
        </authorList>
    </citation>
    <scope>NUCLEOTIDE SEQUENCE [LARGE SCALE GENOMIC DNA]</scope>
    <source>
        <strain evidence="3 4">TMCY0552</strain>
    </source>
</reference>
<dbReference type="Proteomes" id="UP000605086">
    <property type="component" value="Unassembled WGS sequence"/>
</dbReference>
<evidence type="ECO:0000259" key="2">
    <source>
        <dbReference type="Pfam" id="PF13166"/>
    </source>
</evidence>
<dbReference type="Gene3D" id="3.40.50.300">
    <property type="entry name" value="P-loop containing nucleotide triphosphate hydrolases"/>
    <property type="match status" value="1"/>
</dbReference>
<dbReference type="EMBL" id="WHOS01000129">
    <property type="protein sequence ID" value="NUB04534.1"/>
    <property type="molecule type" value="Genomic_DNA"/>
</dbReference>
<comment type="caution">
    <text evidence="3">The sequence shown here is derived from an EMBL/GenBank/DDBJ whole genome shotgun (WGS) entry which is preliminary data.</text>
</comment>
<sequence>MLEKVKIACHASYSESGAILDDLKPINFIFGTNGTGKTTISRVIADVQSYPFCEVSWAGSRPLETVVYNRDFVARNFKEQFPGIFTLGETVKDTLENIEFTQKNVRKLNEEVSQLQRTLGKKDDDLGMLGKLKGLRKSFEAECWKIKTKHDIYFKGAFIGVRNAQAKFCEKIIEEFSVNKSEICDFDDLKVRVSKLFNNSIDRKASIPLLDFSLLLFLEKEPLLLKRIIGREDINVSELIQKLSNSDWVRQGLSFLNDSDVCPFCQQKVEADLVERLNSYFDEKFISDIARIKNILDQYRRHSEEVLAKLKSISEGFEWSINPDGIDSLINQLSERISSNIMVLENKNKEPSVPARLESIDIIAGSIREKIEAENNYVVAHNQIVDNLSVERSRLIGEIWKWLVEENRAAIEKFSREKISLEKAISSLELQIIKKRELINENEKELRELERSVASVHPTVRDINVILKSFGFTGFSLRTSGDKNHLYEVVRGDGSNAVSTLSEGERSFVGFLYFYHLLQGSMNEAGISSDRIVVFDDPISSLDSDVLFIVSALIKRVFKDIVSAKGRIKQAFILTHNIYFHKEVSFDPTPISKRQKYESYWIVKKAEGISEFTRCEKNPIKTSYELLWDDVRSPNKARATIQNTLRRIVENYFKIMGNIDTEEIIAMFEGKDQQVCSSLFSWVNDGSHSAHEDFYISSDESIVDRYMEVFKMIFIKTNHYAHYCMMMKIEPDDVRNQDEGNLSGENKQLA</sequence>
<protein>
    <submittedName>
        <fullName evidence="3">AAA family ATPase</fullName>
    </submittedName>
</protein>
<dbReference type="Pfam" id="PF13166">
    <property type="entry name" value="AAA_13"/>
    <property type="match status" value="1"/>
</dbReference>
<feature type="coiled-coil region" evidence="1">
    <location>
        <begin position="91"/>
        <end position="125"/>
    </location>
</feature>
<dbReference type="SUPFAM" id="SSF52540">
    <property type="entry name" value="P-loop containing nucleoside triphosphate hydrolases"/>
    <property type="match status" value="1"/>
</dbReference>
<dbReference type="InterPro" id="IPR027417">
    <property type="entry name" value="P-loop_NTPase"/>
</dbReference>
<keyword evidence="1" id="KW-0175">Coiled coil</keyword>
<name>A0ABX2KN27_9PROT</name>